<comment type="caution">
    <text evidence="2">The sequence shown here is derived from an EMBL/GenBank/DDBJ whole genome shotgun (WGS) entry which is preliminary data.</text>
</comment>
<evidence type="ECO:0000313" key="1">
    <source>
        <dbReference type="EMBL" id="KAK7233290.1"/>
    </source>
</evidence>
<name>A0AAN9DRC3_CROPI</name>
<organism evidence="2 3">
    <name type="scientific">Crotalaria pallida</name>
    <name type="common">Smooth rattlebox</name>
    <name type="synonym">Crotalaria striata</name>
    <dbReference type="NCBI Taxonomy" id="3830"/>
    <lineage>
        <taxon>Eukaryota</taxon>
        <taxon>Viridiplantae</taxon>
        <taxon>Streptophyta</taxon>
        <taxon>Embryophyta</taxon>
        <taxon>Tracheophyta</taxon>
        <taxon>Spermatophyta</taxon>
        <taxon>Magnoliopsida</taxon>
        <taxon>eudicotyledons</taxon>
        <taxon>Gunneridae</taxon>
        <taxon>Pentapetalae</taxon>
        <taxon>rosids</taxon>
        <taxon>fabids</taxon>
        <taxon>Fabales</taxon>
        <taxon>Fabaceae</taxon>
        <taxon>Papilionoideae</taxon>
        <taxon>50 kb inversion clade</taxon>
        <taxon>genistoids sensu lato</taxon>
        <taxon>core genistoids</taxon>
        <taxon>Crotalarieae</taxon>
        <taxon>Crotalaria</taxon>
    </lineage>
</organism>
<accession>A0AAN9DRC3</accession>
<proteinExistence type="predicted"/>
<reference evidence="2 3" key="1">
    <citation type="submission" date="2024-01" db="EMBL/GenBank/DDBJ databases">
        <title>The genomes of 5 underutilized Papilionoideae crops provide insights into root nodulation and disease resistanc.</title>
        <authorList>
            <person name="Yuan L."/>
        </authorList>
    </citation>
    <scope>NUCLEOTIDE SEQUENCE [LARGE SCALE GENOMIC DNA]</scope>
    <source>
        <strain evidence="2">ZHUSHIDOU_FW_LH</strain>
        <tissue evidence="2">Leaf</tissue>
    </source>
</reference>
<dbReference type="AlphaFoldDB" id="A0AAN9DRC3"/>
<dbReference type="EMBL" id="JAYWIO010000090">
    <property type="protein sequence ID" value="KAK7233290.1"/>
    <property type="molecule type" value="Genomic_DNA"/>
</dbReference>
<sequence length="322" mass="36048">MFFQSYALEGRNPPVPRDLSVPLSLTRSGLPSGVVLRPATSSIAFEARKLLRFWPASGNTSKGYFQVRGYTIMQKRSLPPQVSCLFPFPSLGLGYRGSSLQLTVSLRFQEPGIVGLKQARSKRQGQEKAGARAPLILDLDLQSLNSDSELTELLNSKRISGFPAAGSQASSVFADREREDQILDLQVLSRESLLASFREMETRALEDAYIIKDSQICSRRNDRCLLNLIRDSTVNGENFLRLLTTRGNLLDWLTTYYLSINNKETALVPYWLAWNARTEIDRLLESGFSGTHTHTDWTLTVLLGLKVKAFPLCTVLFLLPSL</sequence>
<evidence type="ECO:0000313" key="3">
    <source>
        <dbReference type="Proteomes" id="UP001372338"/>
    </source>
</evidence>
<protein>
    <submittedName>
        <fullName evidence="2">Uncharacterized protein</fullName>
    </submittedName>
</protein>
<dbReference type="Proteomes" id="UP001372338">
    <property type="component" value="Unassembled WGS sequence"/>
</dbReference>
<dbReference type="EMBL" id="JAYWIO010000065">
    <property type="protein sequence ID" value="KAK7234270.1"/>
    <property type="molecule type" value="Genomic_DNA"/>
</dbReference>
<evidence type="ECO:0000313" key="2">
    <source>
        <dbReference type="EMBL" id="KAK7234270.1"/>
    </source>
</evidence>
<gene>
    <name evidence="2" type="ORF">RIF29_47036</name>
    <name evidence="1" type="ORF">RIF29_47556</name>
</gene>
<keyword evidence="3" id="KW-1185">Reference proteome</keyword>